<name>A0A218WJ67_PUNGR</name>
<proteinExistence type="predicted"/>
<evidence type="ECO:0000313" key="2">
    <source>
        <dbReference type="Proteomes" id="UP000197138"/>
    </source>
</evidence>
<dbReference type="EMBL" id="MTKT01004276">
    <property type="protein sequence ID" value="OWM72558.1"/>
    <property type="molecule type" value="Genomic_DNA"/>
</dbReference>
<organism evidence="1 2">
    <name type="scientific">Punica granatum</name>
    <name type="common">Pomegranate</name>
    <dbReference type="NCBI Taxonomy" id="22663"/>
    <lineage>
        <taxon>Eukaryota</taxon>
        <taxon>Viridiplantae</taxon>
        <taxon>Streptophyta</taxon>
        <taxon>Embryophyta</taxon>
        <taxon>Tracheophyta</taxon>
        <taxon>Spermatophyta</taxon>
        <taxon>Magnoliopsida</taxon>
        <taxon>eudicotyledons</taxon>
        <taxon>Gunneridae</taxon>
        <taxon>Pentapetalae</taxon>
        <taxon>rosids</taxon>
        <taxon>malvids</taxon>
        <taxon>Myrtales</taxon>
        <taxon>Lythraceae</taxon>
        <taxon>Punica</taxon>
    </lineage>
</organism>
<dbReference type="AlphaFoldDB" id="A0A218WJ67"/>
<accession>A0A218WJ67</accession>
<dbReference type="Proteomes" id="UP000197138">
    <property type="component" value="Unassembled WGS sequence"/>
</dbReference>
<gene>
    <name evidence="1" type="ORF">CDL15_Pgr005027</name>
</gene>
<comment type="caution">
    <text evidence="1">The sequence shown here is derived from an EMBL/GenBank/DDBJ whole genome shotgun (WGS) entry which is preliminary data.</text>
</comment>
<evidence type="ECO:0000313" key="1">
    <source>
        <dbReference type="EMBL" id="OWM72558.1"/>
    </source>
</evidence>
<protein>
    <submittedName>
        <fullName evidence="1">Uncharacterized protein</fullName>
    </submittedName>
</protein>
<reference evidence="2" key="1">
    <citation type="journal article" date="2017" name="Plant J.">
        <title>The pomegranate (Punica granatum L.) genome and the genomics of punicalagin biosynthesis.</title>
        <authorList>
            <person name="Qin G."/>
            <person name="Xu C."/>
            <person name="Ming R."/>
            <person name="Tang H."/>
            <person name="Guyot R."/>
            <person name="Kramer E.M."/>
            <person name="Hu Y."/>
            <person name="Yi X."/>
            <person name="Qi Y."/>
            <person name="Xu X."/>
            <person name="Gao Z."/>
            <person name="Pan H."/>
            <person name="Jian J."/>
            <person name="Tian Y."/>
            <person name="Yue Z."/>
            <person name="Xu Y."/>
        </authorList>
    </citation>
    <scope>NUCLEOTIDE SEQUENCE [LARGE SCALE GENOMIC DNA]</scope>
    <source>
        <strain evidence="2">cv. Dabenzi</strain>
    </source>
</reference>
<sequence length="66" mass="7027">MPPSSSLTFRPPHVRAAFRLPPVKHEVRPLGMTNLSAEIANAASSGTSKRFAAYLSQTAPRPLAVA</sequence>